<comment type="caution">
    <text evidence="2">The sequence shown here is derived from an EMBL/GenBank/DDBJ whole genome shotgun (WGS) entry which is preliminary data.</text>
</comment>
<evidence type="ECO:0000256" key="1">
    <source>
        <dbReference type="ARBA" id="ARBA00007068"/>
    </source>
</evidence>
<evidence type="ECO:0000313" key="3">
    <source>
        <dbReference type="Proteomes" id="UP001519308"/>
    </source>
</evidence>
<dbReference type="InterPro" id="IPR016117">
    <property type="entry name" value="ArgJ-like_dom_sf"/>
</dbReference>
<proteinExistence type="inferred from homology"/>
<dbReference type="Proteomes" id="UP001519308">
    <property type="component" value="Unassembled WGS sequence"/>
</dbReference>
<name>A0ABS4K0Z7_9CLOT</name>
<dbReference type="PANTHER" id="PTHR36512">
    <property type="entry name" value="D-AMINOPEPTIDASE"/>
    <property type="match status" value="1"/>
</dbReference>
<dbReference type="CDD" id="cd02252">
    <property type="entry name" value="nylC_like"/>
    <property type="match status" value="1"/>
</dbReference>
<dbReference type="EMBL" id="JAGGLL010000003">
    <property type="protein sequence ID" value="MBP2020821.1"/>
    <property type="molecule type" value="Genomic_DNA"/>
</dbReference>
<dbReference type="InterPro" id="IPR005321">
    <property type="entry name" value="Peptidase_S58_DmpA"/>
</dbReference>
<dbReference type="PANTHER" id="PTHR36512:SF3">
    <property type="entry name" value="BLR5678 PROTEIN"/>
    <property type="match status" value="1"/>
</dbReference>
<dbReference type="SUPFAM" id="SSF56266">
    <property type="entry name" value="DmpA/ArgJ-like"/>
    <property type="match status" value="1"/>
</dbReference>
<reference evidence="2 3" key="1">
    <citation type="submission" date="2021-03" db="EMBL/GenBank/DDBJ databases">
        <title>Genomic Encyclopedia of Type Strains, Phase IV (KMG-IV): sequencing the most valuable type-strain genomes for metagenomic binning, comparative biology and taxonomic classification.</title>
        <authorList>
            <person name="Goeker M."/>
        </authorList>
    </citation>
    <scope>NUCLEOTIDE SEQUENCE [LARGE SCALE GENOMIC DNA]</scope>
    <source>
        <strain evidence="2 3">DSM 28650</strain>
    </source>
</reference>
<keyword evidence="3" id="KW-1185">Reference proteome</keyword>
<organism evidence="2 3">
    <name type="scientific">Clostridium punense</name>
    <dbReference type="NCBI Taxonomy" id="1054297"/>
    <lineage>
        <taxon>Bacteria</taxon>
        <taxon>Bacillati</taxon>
        <taxon>Bacillota</taxon>
        <taxon>Clostridia</taxon>
        <taxon>Eubacteriales</taxon>
        <taxon>Clostridiaceae</taxon>
        <taxon>Clostridium</taxon>
    </lineage>
</organism>
<accession>A0ABS4K0Z7</accession>
<dbReference type="RefSeq" id="WP_021281459.1">
    <property type="nucleotide sequence ID" value="NZ_JAGGLL010000003.1"/>
</dbReference>
<sequence length="327" mass="34421">MKEIQFVDISGIKVGHAQSQEGITGCTVVLCEKGATAGVAVRGGAPGTRETDLLNSTEMVQNIHGVILSGGSAFGLDAAGGVMEYLESKNIGFDVGVTKVPIVCGAVIFDLVIGNYKIRPDKNMGYEACINSEVTTKDFQGNIGAGLGATVGKILGPENAMKGGLGSAAFQIGDLQVGAIVAVNALGDIIDPNNNSIIAGALNEDKTEFLNTEEIMLKEYNKKINRFNGNTTIGIIATNAIFTKAEANKVASMAHNGFGRTIKPAHTMFDGDTIFTMATNKVQGDVNVVGFLATRAMEVAIQNAIRSCESLEGFISYQELNKLKTNY</sequence>
<evidence type="ECO:0000313" key="2">
    <source>
        <dbReference type="EMBL" id="MBP2020821.1"/>
    </source>
</evidence>
<dbReference type="Pfam" id="PF03576">
    <property type="entry name" value="Peptidase_S58"/>
    <property type="match status" value="1"/>
</dbReference>
<gene>
    <name evidence="2" type="ORF">J2Z44_000605</name>
</gene>
<comment type="similarity">
    <text evidence="1">Belongs to the peptidase S58 family.</text>
</comment>
<dbReference type="Gene3D" id="3.60.70.12">
    <property type="entry name" value="L-amino peptidase D-ALA esterase/amidase"/>
    <property type="match status" value="1"/>
</dbReference>
<protein>
    <submittedName>
        <fullName evidence="2">L-aminopeptidase/D-esterase-like protein</fullName>
    </submittedName>
</protein>